<dbReference type="PIRSF" id="PIRSF035170">
    <property type="entry name" value="HD_phosphohydro"/>
    <property type="match status" value="1"/>
</dbReference>
<comment type="caution">
    <text evidence="1">The sequence shown here is derived from an EMBL/GenBank/DDBJ whole genome shotgun (WGS) entry which is preliminary data.</text>
</comment>
<sequence>MTPEDSLATLGLSPAITDEWIAQLSEPQRHYHTLEHIVAMLRNMPDSATTSRELIAATWLHDIVYDPTAVDNEEQSADQAACDLAGSDVAIEVVRRLIIGTKRHEPSEHPLDALMSDLDLLILSETPEAYQTYAAQIRREYAHVPEEAYRAGRAQVLRQFLQTPIYQTERFAGREDQARENLAWEIAQLQGR</sequence>
<dbReference type="Proteomes" id="UP000630142">
    <property type="component" value="Unassembled WGS sequence"/>
</dbReference>
<reference evidence="1" key="1">
    <citation type="journal article" date="2014" name="Int. J. Syst. Evol. Microbiol.">
        <title>Complete genome sequence of Corynebacterium casei LMG S-19264T (=DSM 44701T), isolated from a smear-ripened cheese.</title>
        <authorList>
            <consortium name="US DOE Joint Genome Institute (JGI-PGF)"/>
            <person name="Walter F."/>
            <person name="Albersmeier A."/>
            <person name="Kalinowski J."/>
            <person name="Ruckert C."/>
        </authorList>
    </citation>
    <scope>NUCLEOTIDE SEQUENCE</scope>
    <source>
        <strain evidence="1">KCTC 42249</strain>
    </source>
</reference>
<name>A0A8J3DPY0_9HYPH</name>
<keyword evidence="2" id="KW-1185">Reference proteome</keyword>
<evidence type="ECO:0008006" key="3">
    <source>
        <dbReference type="Google" id="ProtNLM"/>
    </source>
</evidence>
<accession>A0A8J3DPY0</accession>
<dbReference type="InterPro" id="IPR009218">
    <property type="entry name" value="HD_phosphohydro"/>
</dbReference>
<evidence type="ECO:0000313" key="2">
    <source>
        <dbReference type="Proteomes" id="UP000630142"/>
    </source>
</evidence>
<evidence type="ECO:0000313" key="1">
    <source>
        <dbReference type="EMBL" id="GHD15648.1"/>
    </source>
</evidence>
<dbReference type="PANTHER" id="PTHR21174">
    <property type="match status" value="1"/>
</dbReference>
<protein>
    <recommendedName>
        <fullName evidence="3">Phosphohydrolase</fullName>
    </recommendedName>
</protein>
<dbReference type="PANTHER" id="PTHR21174:SF0">
    <property type="entry name" value="HD PHOSPHOHYDROLASE FAMILY PROTEIN-RELATED"/>
    <property type="match status" value="1"/>
</dbReference>
<organism evidence="1 2">
    <name type="scientific">Tianweitania populi</name>
    <dbReference type="NCBI Taxonomy" id="1607949"/>
    <lineage>
        <taxon>Bacteria</taxon>
        <taxon>Pseudomonadati</taxon>
        <taxon>Pseudomonadota</taxon>
        <taxon>Alphaproteobacteria</taxon>
        <taxon>Hyphomicrobiales</taxon>
        <taxon>Phyllobacteriaceae</taxon>
        <taxon>Tianweitania</taxon>
    </lineage>
</organism>
<proteinExistence type="predicted"/>
<dbReference type="SUPFAM" id="SSF109604">
    <property type="entry name" value="HD-domain/PDEase-like"/>
    <property type="match status" value="1"/>
</dbReference>
<dbReference type="EMBL" id="BMZQ01000002">
    <property type="protein sequence ID" value="GHD15648.1"/>
    <property type="molecule type" value="Genomic_DNA"/>
</dbReference>
<dbReference type="RefSeq" id="WP_189503933.1">
    <property type="nucleotide sequence ID" value="NZ_BMZQ01000002.1"/>
</dbReference>
<dbReference type="AlphaFoldDB" id="A0A8J3DPY0"/>
<gene>
    <name evidence="1" type="ORF">GCM10016234_22840</name>
</gene>
<reference evidence="1" key="2">
    <citation type="submission" date="2020-09" db="EMBL/GenBank/DDBJ databases">
        <authorList>
            <person name="Sun Q."/>
            <person name="Kim S."/>
        </authorList>
    </citation>
    <scope>NUCLEOTIDE SEQUENCE</scope>
    <source>
        <strain evidence="1">KCTC 42249</strain>
    </source>
</reference>